<dbReference type="InterPro" id="IPR011990">
    <property type="entry name" value="TPR-like_helical_dom_sf"/>
</dbReference>
<evidence type="ECO:0000313" key="4">
    <source>
        <dbReference type="EMBL" id="PUV22073.1"/>
    </source>
</evidence>
<protein>
    <submittedName>
        <fullName evidence="4">Uncharacterized protein</fullName>
    </submittedName>
</protein>
<keyword evidence="2" id="KW-0472">Membrane</keyword>
<keyword evidence="3" id="KW-0732">Signal</keyword>
<dbReference type="Gene3D" id="1.10.10.10">
    <property type="entry name" value="Winged helix-like DNA-binding domain superfamily/Winged helix DNA-binding domain"/>
    <property type="match status" value="1"/>
</dbReference>
<evidence type="ECO:0000313" key="5">
    <source>
        <dbReference type="Proteomes" id="UP000250831"/>
    </source>
</evidence>
<reference evidence="4 5" key="1">
    <citation type="submission" date="2018-04" db="EMBL/GenBank/DDBJ databases">
        <title>Sphingobacterium sp. M46 Genome.</title>
        <authorList>
            <person name="Cheng J."/>
            <person name="Li Y."/>
        </authorList>
    </citation>
    <scope>NUCLEOTIDE SEQUENCE [LARGE SCALE GENOMIC DNA]</scope>
    <source>
        <strain evidence="4 5">M46</strain>
    </source>
</reference>
<dbReference type="AlphaFoldDB" id="A0A363NMU8"/>
<keyword evidence="2" id="KW-0812">Transmembrane</keyword>
<sequence>MLRFFLILFFAAIIPNSAVFGMDIMDSNSSAEEKKFYETIIRESQKHRTSSAALSRYLTPYFNQAIRKNDNALLAIYYCVLADHSFDNEGGRNSFSDKYYLKALDLEKECNYQNVKAWVKVMYGFYLYRCLKASEALPLLLEGEKSLEDIPGELVLDLTQTYKKLGYFFGTLGDYRSGIKYLELGQQQADISPQLKAEILDNLGLLILKSGGDTVQAMKNFDLALHLALSEKDSLRYAKVLGNQTRIYEGRKDYKKALSLLDKDLEISKSLGNDKNTIFALMTRIRLRIAMGANQEVRQLINETEHLLEGADDKKTILELEGHKLNLAIQNHDLKQELNARRRIEQLQDSLRFLDGDPVLSQLKFMADKQKYADKLSLAQALIKKKRAETRLWVILSLFLLVLFFFIYNAFRYRSRKRMQAYEYQLLNLKYTKAELDKELMSSKSQLEEYMVYLKRNNEQINLLSSMLDEMEETSAKDRDELKTLLQSHLITDEKWQEFKFLLTKEFPNLLHDIQGKFPDITESNLRVIVLMKMGLNNREVANVLGVTPDAIKKSMQRLKKKLGGQAGILMEYISDKELV</sequence>
<dbReference type="SUPFAM" id="SSF46894">
    <property type="entry name" value="C-terminal effector domain of the bipartite response regulators"/>
    <property type="match status" value="1"/>
</dbReference>
<dbReference type="GO" id="GO:0003677">
    <property type="term" value="F:DNA binding"/>
    <property type="evidence" value="ECO:0007669"/>
    <property type="project" value="InterPro"/>
</dbReference>
<feature type="coiled-coil region" evidence="1">
    <location>
        <begin position="454"/>
        <end position="488"/>
    </location>
</feature>
<dbReference type="Gene3D" id="1.25.40.10">
    <property type="entry name" value="Tetratricopeptide repeat domain"/>
    <property type="match status" value="1"/>
</dbReference>
<name>A0A363NMU8_9SPHI</name>
<dbReference type="InterPro" id="IPR036388">
    <property type="entry name" value="WH-like_DNA-bd_sf"/>
</dbReference>
<dbReference type="Proteomes" id="UP000250831">
    <property type="component" value="Unassembled WGS sequence"/>
</dbReference>
<keyword evidence="2" id="KW-1133">Transmembrane helix</keyword>
<accession>A0A363NMU8</accession>
<comment type="caution">
    <text evidence="4">The sequence shown here is derived from an EMBL/GenBank/DDBJ whole genome shotgun (WGS) entry which is preliminary data.</text>
</comment>
<keyword evidence="1" id="KW-0175">Coiled coil</keyword>
<feature type="transmembrane region" description="Helical" evidence="2">
    <location>
        <begin position="392"/>
        <end position="411"/>
    </location>
</feature>
<organism evidence="4 5">
    <name type="scientific">Sphingobacterium athyrii</name>
    <dbReference type="NCBI Taxonomy" id="2152717"/>
    <lineage>
        <taxon>Bacteria</taxon>
        <taxon>Pseudomonadati</taxon>
        <taxon>Bacteroidota</taxon>
        <taxon>Sphingobacteriia</taxon>
        <taxon>Sphingobacteriales</taxon>
        <taxon>Sphingobacteriaceae</taxon>
        <taxon>Sphingobacterium</taxon>
    </lineage>
</organism>
<proteinExistence type="predicted"/>
<gene>
    <name evidence="4" type="ORF">DCO56_24405</name>
</gene>
<keyword evidence="5" id="KW-1185">Reference proteome</keyword>
<dbReference type="GO" id="GO:0006355">
    <property type="term" value="P:regulation of DNA-templated transcription"/>
    <property type="evidence" value="ECO:0007669"/>
    <property type="project" value="InterPro"/>
</dbReference>
<dbReference type="SUPFAM" id="SSF48452">
    <property type="entry name" value="TPR-like"/>
    <property type="match status" value="1"/>
</dbReference>
<evidence type="ECO:0000256" key="3">
    <source>
        <dbReference type="SAM" id="SignalP"/>
    </source>
</evidence>
<dbReference type="InterPro" id="IPR016032">
    <property type="entry name" value="Sig_transdc_resp-reg_C-effctor"/>
</dbReference>
<dbReference type="EMBL" id="QCXX01000008">
    <property type="protein sequence ID" value="PUV22073.1"/>
    <property type="molecule type" value="Genomic_DNA"/>
</dbReference>
<feature type="signal peptide" evidence="3">
    <location>
        <begin position="1"/>
        <end position="21"/>
    </location>
</feature>
<evidence type="ECO:0000256" key="2">
    <source>
        <dbReference type="SAM" id="Phobius"/>
    </source>
</evidence>
<feature type="chain" id="PRO_5016976632" evidence="3">
    <location>
        <begin position="22"/>
        <end position="580"/>
    </location>
</feature>
<evidence type="ECO:0000256" key="1">
    <source>
        <dbReference type="SAM" id="Coils"/>
    </source>
</evidence>